<proteinExistence type="predicted"/>
<evidence type="ECO:0000256" key="7">
    <source>
        <dbReference type="SAM" id="Phobius"/>
    </source>
</evidence>
<feature type="transmembrane region" description="Helical" evidence="7">
    <location>
        <begin position="361"/>
        <end position="384"/>
    </location>
</feature>
<feature type="transmembrane region" description="Helical" evidence="7">
    <location>
        <begin position="470"/>
        <end position="488"/>
    </location>
</feature>
<dbReference type="GO" id="GO:0016020">
    <property type="term" value="C:membrane"/>
    <property type="evidence" value="ECO:0007669"/>
    <property type="project" value="UniProtKB-SubCell"/>
</dbReference>
<evidence type="ECO:0000256" key="3">
    <source>
        <dbReference type="ARBA" id="ARBA00022679"/>
    </source>
</evidence>
<comment type="subcellular location">
    <subcellularLocation>
        <location evidence="1">Membrane</location>
        <topology evidence="1">Multi-pass membrane protein</topology>
    </subcellularLocation>
</comment>
<feature type="transmembrane region" description="Helical" evidence="7">
    <location>
        <begin position="422"/>
        <end position="444"/>
    </location>
</feature>
<protein>
    <recommendedName>
        <fullName evidence="10">Glycosyltransferase 2-like domain-containing protein</fullName>
    </recommendedName>
</protein>
<keyword evidence="6 7" id="KW-0472">Membrane</keyword>
<dbReference type="GO" id="GO:0016757">
    <property type="term" value="F:glycosyltransferase activity"/>
    <property type="evidence" value="ECO:0007669"/>
    <property type="project" value="UniProtKB-KW"/>
</dbReference>
<evidence type="ECO:0000256" key="4">
    <source>
        <dbReference type="ARBA" id="ARBA00022692"/>
    </source>
</evidence>
<evidence type="ECO:0000256" key="1">
    <source>
        <dbReference type="ARBA" id="ARBA00004141"/>
    </source>
</evidence>
<evidence type="ECO:0000256" key="6">
    <source>
        <dbReference type="ARBA" id="ARBA00023136"/>
    </source>
</evidence>
<evidence type="ECO:0000256" key="2">
    <source>
        <dbReference type="ARBA" id="ARBA00022676"/>
    </source>
</evidence>
<gene>
    <name evidence="8" type="ORF">COV34_01670</name>
</gene>
<keyword evidence="2" id="KW-0328">Glycosyltransferase</keyword>
<feature type="transmembrane region" description="Helical" evidence="7">
    <location>
        <begin position="53"/>
        <end position="74"/>
    </location>
</feature>
<reference evidence="8 9" key="1">
    <citation type="submission" date="2017-09" db="EMBL/GenBank/DDBJ databases">
        <title>Depth-based differentiation of microbial function through sediment-hosted aquifers and enrichment of novel symbionts in the deep terrestrial subsurface.</title>
        <authorList>
            <person name="Probst A.J."/>
            <person name="Ladd B."/>
            <person name="Jarett J.K."/>
            <person name="Geller-Mcgrath D.E."/>
            <person name="Sieber C.M."/>
            <person name="Emerson J.B."/>
            <person name="Anantharaman K."/>
            <person name="Thomas B.C."/>
            <person name="Malmstrom R."/>
            <person name="Stieglmeier M."/>
            <person name="Klingl A."/>
            <person name="Woyke T."/>
            <person name="Ryan C.M."/>
            <person name="Banfield J.F."/>
        </authorList>
    </citation>
    <scope>NUCLEOTIDE SEQUENCE [LARGE SCALE GENOMIC DNA]</scope>
    <source>
        <strain evidence="8">CG10_big_fil_rev_8_21_14_0_10_42_12</strain>
    </source>
</reference>
<organism evidence="8 9">
    <name type="scientific">Candidatus Zambryskibacteria bacterium CG10_big_fil_rev_8_21_14_0_10_42_12</name>
    <dbReference type="NCBI Taxonomy" id="1975115"/>
    <lineage>
        <taxon>Bacteria</taxon>
        <taxon>Candidatus Zambryskiibacteriota</taxon>
    </lineage>
</organism>
<dbReference type="InterPro" id="IPR029044">
    <property type="entry name" value="Nucleotide-diphossugar_trans"/>
</dbReference>
<name>A0A2H0QVN0_9BACT</name>
<dbReference type="Gene3D" id="3.90.550.10">
    <property type="entry name" value="Spore Coat Polysaccharide Biosynthesis Protein SpsA, Chain A"/>
    <property type="match status" value="1"/>
</dbReference>
<accession>A0A2H0QVN0</accession>
<dbReference type="PANTHER" id="PTHR43867:SF2">
    <property type="entry name" value="CELLULOSE SYNTHASE CATALYTIC SUBUNIT A [UDP-FORMING]"/>
    <property type="match status" value="1"/>
</dbReference>
<dbReference type="SUPFAM" id="SSF53448">
    <property type="entry name" value="Nucleotide-diphospho-sugar transferases"/>
    <property type="match status" value="1"/>
</dbReference>
<keyword evidence="4 7" id="KW-0812">Transmembrane</keyword>
<dbReference type="AlphaFoldDB" id="A0A2H0QVN0"/>
<dbReference type="Pfam" id="PF13641">
    <property type="entry name" value="Glyco_tranf_2_3"/>
    <property type="match status" value="1"/>
</dbReference>
<dbReference type="EMBL" id="PCXL01000011">
    <property type="protein sequence ID" value="PIR38297.1"/>
    <property type="molecule type" value="Genomic_DNA"/>
</dbReference>
<keyword evidence="5 7" id="KW-1133">Transmembrane helix</keyword>
<dbReference type="PANTHER" id="PTHR43867">
    <property type="entry name" value="CELLULOSE SYNTHASE CATALYTIC SUBUNIT A [UDP-FORMING]"/>
    <property type="match status" value="1"/>
</dbReference>
<comment type="caution">
    <text evidence="8">The sequence shown here is derived from an EMBL/GenBank/DDBJ whole genome shotgun (WGS) entry which is preliminary data.</text>
</comment>
<feature type="transmembrane region" description="Helical" evidence="7">
    <location>
        <begin position="21"/>
        <end position="41"/>
    </location>
</feature>
<feature type="transmembrane region" description="Helical" evidence="7">
    <location>
        <begin position="390"/>
        <end position="410"/>
    </location>
</feature>
<feature type="transmembrane region" description="Helical" evidence="7">
    <location>
        <begin position="500"/>
        <end position="523"/>
    </location>
</feature>
<dbReference type="Proteomes" id="UP000231333">
    <property type="component" value="Unassembled WGS sequence"/>
</dbReference>
<evidence type="ECO:0008006" key="10">
    <source>
        <dbReference type="Google" id="ProtNLM"/>
    </source>
</evidence>
<feature type="transmembrane region" description="Helical" evidence="7">
    <location>
        <begin position="543"/>
        <end position="565"/>
    </location>
</feature>
<keyword evidence="3" id="KW-0808">Transferase</keyword>
<sequence length="674" mass="77098">MKKNNAKIQKNTHKETLWVNAVRLTGILFAVSLIWNLNWAISNINHSSFFTTIYGYIFVFAITLITIGGLVMVINRWNFKFKRPLKFLEDKEKPLVATLIPTYEEPVDMVINTAKSVIEQDWPKEKMVIVVSDDARNPELEKAILKLRKTTGADIHYVLPHAKDHPQRKGESKAGNLNYAFDFINQNYPKIEFIETRDADDLVGTKNFLSYCLRSLTDDRELSFVQTIKETQTTKGDPFHNMATVFYRRIMPSRLAANAAFPCGTGLVWRKSELEKIGGFPAWNLVEDLQSGYEILRKGGKGEYLYTVGTVAQISPEDIPNHFKQRGTWAIDTLRLFFFKNPLFVKGFSLRQKLQFFELQFAYVQSFSFLIFAISLATTLGLGVSPVDSTSLSFLISLAFLTVAMELYYLAEIWGISYKEQLLARQTWLGLSPVFVAAFFQALFNGPNRKPAYKVTRKFHQHAWYWKETLVQKIIILMLSLSIIGSILRLTPDQVTTNILLWAWSIILIYGFSQTVINSWHGLNVRERALKRVTTLNPIKIKSSYTIPILVLIIISTIAGSLYSISSNTDSQIDILRNTSTTTYRSANQELSSDNYKFIAFNDDILAVHRVVYGETLWYLATTYYNEGSKWIFIRDKNTDKISFLPNGEQALISHDTELIIPKLEEQTEALATN</sequence>
<dbReference type="InterPro" id="IPR050321">
    <property type="entry name" value="Glycosyltr_2/OpgH_subfam"/>
</dbReference>
<evidence type="ECO:0000256" key="5">
    <source>
        <dbReference type="ARBA" id="ARBA00022989"/>
    </source>
</evidence>
<evidence type="ECO:0000313" key="9">
    <source>
        <dbReference type="Proteomes" id="UP000231333"/>
    </source>
</evidence>
<evidence type="ECO:0000313" key="8">
    <source>
        <dbReference type="EMBL" id="PIR38297.1"/>
    </source>
</evidence>